<dbReference type="PANTHER" id="PTHR21248">
    <property type="entry name" value="CARDIOLIPIN SYNTHASE"/>
    <property type="match status" value="1"/>
</dbReference>
<proteinExistence type="predicted"/>
<gene>
    <name evidence="2" type="ORF">LCGC14_2895110</name>
</gene>
<evidence type="ECO:0000313" key="2">
    <source>
        <dbReference type="EMBL" id="KKK73312.1"/>
    </source>
</evidence>
<organism evidence="2">
    <name type="scientific">marine sediment metagenome</name>
    <dbReference type="NCBI Taxonomy" id="412755"/>
    <lineage>
        <taxon>unclassified sequences</taxon>
        <taxon>metagenomes</taxon>
        <taxon>ecological metagenomes</taxon>
    </lineage>
</organism>
<accession>A0A0F8XW18</accession>
<dbReference type="GO" id="GO:0032049">
    <property type="term" value="P:cardiolipin biosynthetic process"/>
    <property type="evidence" value="ECO:0007669"/>
    <property type="project" value="TreeGrafter"/>
</dbReference>
<dbReference type="AlphaFoldDB" id="A0A0F8XW18"/>
<dbReference type="PROSITE" id="PS50035">
    <property type="entry name" value="PLD"/>
    <property type="match status" value="1"/>
</dbReference>
<feature type="non-terminal residue" evidence="2">
    <location>
        <position position="96"/>
    </location>
</feature>
<dbReference type="GO" id="GO:0008808">
    <property type="term" value="F:cardiolipin synthase activity"/>
    <property type="evidence" value="ECO:0007669"/>
    <property type="project" value="TreeGrafter"/>
</dbReference>
<dbReference type="PANTHER" id="PTHR21248:SF22">
    <property type="entry name" value="PHOSPHOLIPASE D"/>
    <property type="match status" value="1"/>
</dbReference>
<feature type="domain" description="PLD phosphodiesterase" evidence="1">
    <location>
        <begin position="67"/>
        <end position="94"/>
    </location>
</feature>
<dbReference type="SUPFAM" id="SSF56024">
    <property type="entry name" value="Phospholipase D/nuclease"/>
    <property type="match status" value="1"/>
</dbReference>
<dbReference type="InterPro" id="IPR001736">
    <property type="entry name" value="PLipase_D/transphosphatidylase"/>
</dbReference>
<sequence>MRDDQLGRELQEKLIEKARQGVRVYFLYDAIGSFSLSRRYLKKCRQAGIHIVPFRTWRWGKRRRFQINFRNHRKIVVVDGCTAFVGGANIGDEYLN</sequence>
<comment type="caution">
    <text evidence="2">The sequence shown here is derived from an EMBL/GenBank/DDBJ whole genome shotgun (WGS) entry which is preliminary data.</text>
</comment>
<dbReference type="EMBL" id="LAZR01056839">
    <property type="protein sequence ID" value="KKK73312.1"/>
    <property type="molecule type" value="Genomic_DNA"/>
</dbReference>
<dbReference type="SMART" id="SM00155">
    <property type="entry name" value="PLDc"/>
    <property type="match status" value="1"/>
</dbReference>
<dbReference type="GO" id="GO:0016020">
    <property type="term" value="C:membrane"/>
    <property type="evidence" value="ECO:0007669"/>
    <property type="project" value="TreeGrafter"/>
</dbReference>
<reference evidence="2" key="1">
    <citation type="journal article" date="2015" name="Nature">
        <title>Complex archaea that bridge the gap between prokaryotes and eukaryotes.</title>
        <authorList>
            <person name="Spang A."/>
            <person name="Saw J.H."/>
            <person name="Jorgensen S.L."/>
            <person name="Zaremba-Niedzwiedzka K."/>
            <person name="Martijn J."/>
            <person name="Lind A.E."/>
            <person name="van Eijk R."/>
            <person name="Schleper C."/>
            <person name="Guy L."/>
            <person name="Ettema T.J."/>
        </authorList>
    </citation>
    <scope>NUCLEOTIDE SEQUENCE</scope>
</reference>
<dbReference type="Pfam" id="PF00614">
    <property type="entry name" value="PLDc"/>
    <property type="match status" value="1"/>
</dbReference>
<evidence type="ECO:0000259" key="1">
    <source>
        <dbReference type="PROSITE" id="PS50035"/>
    </source>
</evidence>
<dbReference type="Gene3D" id="3.30.870.10">
    <property type="entry name" value="Endonuclease Chain A"/>
    <property type="match status" value="1"/>
</dbReference>
<name>A0A0F8XW18_9ZZZZ</name>
<protein>
    <recommendedName>
        <fullName evidence="1">PLD phosphodiesterase domain-containing protein</fullName>
    </recommendedName>
</protein>